<accession>A0A2P2JEA5</accession>
<reference evidence="1" key="1">
    <citation type="submission" date="2018-02" db="EMBL/GenBank/DDBJ databases">
        <title>Rhizophora mucronata_Transcriptome.</title>
        <authorList>
            <person name="Meera S.P."/>
            <person name="Sreeshan A."/>
            <person name="Augustine A."/>
        </authorList>
    </citation>
    <scope>NUCLEOTIDE SEQUENCE</scope>
    <source>
        <tissue evidence="1">Leaf</tissue>
    </source>
</reference>
<protein>
    <submittedName>
        <fullName evidence="1">Uncharacterized protein</fullName>
    </submittedName>
</protein>
<organism evidence="1">
    <name type="scientific">Rhizophora mucronata</name>
    <name type="common">Asiatic mangrove</name>
    <dbReference type="NCBI Taxonomy" id="61149"/>
    <lineage>
        <taxon>Eukaryota</taxon>
        <taxon>Viridiplantae</taxon>
        <taxon>Streptophyta</taxon>
        <taxon>Embryophyta</taxon>
        <taxon>Tracheophyta</taxon>
        <taxon>Spermatophyta</taxon>
        <taxon>Magnoliopsida</taxon>
        <taxon>eudicotyledons</taxon>
        <taxon>Gunneridae</taxon>
        <taxon>Pentapetalae</taxon>
        <taxon>rosids</taxon>
        <taxon>fabids</taxon>
        <taxon>Malpighiales</taxon>
        <taxon>Rhizophoraceae</taxon>
        <taxon>Rhizophora</taxon>
    </lineage>
</organism>
<dbReference type="EMBL" id="GGEC01011310">
    <property type="protein sequence ID" value="MBW91793.1"/>
    <property type="molecule type" value="Transcribed_RNA"/>
</dbReference>
<sequence length="37" mass="4208">MLALIWDLSNIDLQMLQLKGVTKSRQIVRGEGEHNLS</sequence>
<evidence type="ECO:0000313" key="1">
    <source>
        <dbReference type="EMBL" id="MBW91793.1"/>
    </source>
</evidence>
<proteinExistence type="predicted"/>
<name>A0A2P2JEA5_RHIMU</name>
<dbReference type="AlphaFoldDB" id="A0A2P2JEA5"/>